<keyword evidence="5 12" id="KW-0812">Transmembrane</keyword>
<comment type="caution">
    <text evidence="13">The sequence shown here is derived from an EMBL/GenBank/DDBJ whole genome shotgun (WGS) entry which is preliminary data.</text>
</comment>
<dbReference type="AlphaFoldDB" id="A0ABD5NJ26"/>
<proteinExistence type="inferred from homology"/>
<evidence type="ECO:0000256" key="1">
    <source>
        <dbReference type="ARBA" id="ARBA00004651"/>
    </source>
</evidence>
<dbReference type="Proteomes" id="UP001595846">
    <property type="component" value="Unassembled WGS sequence"/>
</dbReference>
<reference evidence="13 14" key="1">
    <citation type="journal article" date="2019" name="Int. J. Syst. Evol. Microbiol.">
        <title>The Global Catalogue of Microorganisms (GCM) 10K type strain sequencing project: providing services to taxonomists for standard genome sequencing and annotation.</title>
        <authorList>
            <consortium name="The Broad Institute Genomics Platform"/>
            <consortium name="The Broad Institute Genome Sequencing Center for Infectious Disease"/>
            <person name="Wu L."/>
            <person name="Ma J."/>
        </authorList>
    </citation>
    <scope>NUCLEOTIDE SEQUENCE [LARGE SCALE GENOMIC DNA]</scope>
    <source>
        <strain evidence="13 14">IBRC-M 10256</strain>
    </source>
</reference>
<name>A0ABD5NJ26_9EURY</name>
<dbReference type="InterPro" id="IPR023547">
    <property type="entry name" value="DGGGP_synth"/>
</dbReference>
<evidence type="ECO:0000256" key="5">
    <source>
        <dbReference type="ARBA" id="ARBA00022692"/>
    </source>
</evidence>
<keyword evidence="7 12" id="KW-1133">Transmembrane helix</keyword>
<keyword evidence="10 12" id="KW-0594">Phospholipid biosynthesis</keyword>
<comment type="function">
    <text evidence="12">Prenyltransferase that catalyzes the transfer of the geranylgeranyl moiety of geranylgeranyl diphosphate (GGPP) to the C2 hydroxyl of (S)-3-O-geranylgeranylglyceryl phosphate (GGGP). This reaction is the second ether-bond-formation step in the biosynthesis of archaeal membrane lipids.</text>
</comment>
<dbReference type="Gene3D" id="1.20.120.1780">
    <property type="entry name" value="UbiA prenyltransferase"/>
    <property type="match status" value="1"/>
</dbReference>
<comment type="similarity">
    <text evidence="12">Belongs to the UbiA prenyltransferase family. DGGGP synthase subfamily.</text>
</comment>
<evidence type="ECO:0000256" key="6">
    <source>
        <dbReference type="ARBA" id="ARBA00022842"/>
    </source>
</evidence>
<dbReference type="PANTHER" id="PTHR42723">
    <property type="entry name" value="CHLOROPHYLL SYNTHASE"/>
    <property type="match status" value="1"/>
</dbReference>
<dbReference type="GO" id="GO:0046474">
    <property type="term" value="P:glycerophospholipid biosynthetic process"/>
    <property type="evidence" value="ECO:0007669"/>
    <property type="project" value="UniProtKB-UniRule"/>
</dbReference>
<evidence type="ECO:0000256" key="7">
    <source>
        <dbReference type="ARBA" id="ARBA00022989"/>
    </source>
</evidence>
<dbReference type="GO" id="GO:0005886">
    <property type="term" value="C:plasma membrane"/>
    <property type="evidence" value="ECO:0007669"/>
    <property type="project" value="UniProtKB-SubCell"/>
</dbReference>
<dbReference type="CDD" id="cd13961">
    <property type="entry name" value="PT_UbiA_DGGGPS"/>
    <property type="match status" value="1"/>
</dbReference>
<keyword evidence="2 12" id="KW-1003">Cell membrane</keyword>
<evidence type="ECO:0000256" key="4">
    <source>
        <dbReference type="ARBA" id="ARBA00022679"/>
    </source>
</evidence>
<accession>A0ABD5NJ26</accession>
<evidence type="ECO:0000256" key="10">
    <source>
        <dbReference type="ARBA" id="ARBA00023209"/>
    </source>
</evidence>
<evidence type="ECO:0000256" key="2">
    <source>
        <dbReference type="ARBA" id="ARBA00022475"/>
    </source>
</evidence>
<evidence type="ECO:0000313" key="13">
    <source>
        <dbReference type="EMBL" id="MFC3957046.1"/>
    </source>
</evidence>
<gene>
    <name evidence="13" type="ORF">ACFOUR_01485</name>
</gene>
<dbReference type="InterPro" id="IPR050475">
    <property type="entry name" value="Prenyltransferase_related"/>
</dbReference>
<evidence type="ECO:0000256" key="9">
    <source>
        <dbReference type="ARBA" id="ARBA00023136"/>
    </source>
</evidence>
<feature type="transmembrane region" description="Helical" evidence="12">
    <location>
        <begin position="88"/>
        <end position="119"/>
    </location>
</feature>
<keyword evidence="4 12" id="KW-0808">Transferase</keyword>
<keyword evidence="11 12" id="KW-1208">Phospholipid metabolism</keyword>
<evidence type="ECO:0000256" key="8">
    <source>
        <dbReference type="ARBA" id="ARBA00023098"/>
    </source>
</evidence>
<dbReference type="InterPro" id="IPR044878">
    <property type="entry name" value="UbiA_sf"/>
</dbReference>
<feature type="transmembrane region" description="Helical" evidence="12">
    <location>
        <begin position="139"/>
        <end position="170"/>
    </location>
</feature>
<comment type="cofactor">
    <cofactor evidence="12">
        <name>Mg(2+)</name>
        <dbReference type="ChEBI" id="CHEBI:18420"/>
    </cofactor>
</comment>
<feature type="transmembrane region" description="Helical" evidence="12">
    <location>
        <begin position="204"/>
        <end position="225"/>
    </location>
</feature>
<evidence type="ECO:0000256" key="12">
    <source>
        <dbReference type="HAMAP-Rule" id="MF_01286"/>
    </source>
</evidence>
<evidence type="ECO:0000256" key="3">
    <source>
        <dbReference type="ARBA" id="ARBA00022516"/>
    </source>
</evidence>
<organism evidence="13 14">
    <name type="scientific">Halovivax cerinus</name>
    <dbReference type="NCBI Taxonomy" id="1487865"/>
    <lineage>
        <taxon>Archaea</taxon>
        <taxon>Methanobacteriati</taxon>
        <taxon>Methanobacteriota</taxon>
        <taxon>Stenosarchaea group</taxon>
        <taxon>Halobacteria</taxon>
        <taxon>Halobacteriales</taxon>
        <taxon>Natrialbaceae</taxon>
        <taxon>Halovivax</taxon>
    </lineage>
</organism>
<keyword evidence="8 12" id="KW-0443">Lipid metabolism</keyword>
<keyword evidence="14" id="KW-1185">Reference proteome</keyword>
<dbReference type="InterPro" id="IPR000537">
    <property type="entry name" value="UbiA_prenyltransferase"/>
</dbReference>
<comment type="subcellular location">
    <subcellularLocation>
        <location evidence="1 12">Cell membrane</location>
        <topology evidence="1 12">Multi-pass membrane protein</topology>
    </subcellularLocation>
</comment>
<keyword evidence="9 12" id="KW-0472">Membrane</keyword>
<keyword evidence="6 12" id="KW-0460">Magnesium</keyword>
<feature type="transmembrane region" description="Helical" evidence="12">
    <location>
        <begin position="263"/>
        <end position="284"/>
    </location>
</feature>
<dbReference type="Pfam" id="PF01040">
    <property type="entry name" value="UbiA"/>
    <property type="match status" value="1"/>
</dbReference>
<feature type="transmembrane region" description="Helical" evidence="12">
    <location>
        <begin position="231"/>
        <end position="251"/>
    </location>
</feature>
<comment type="pathway">
    <text evidence="12">Membrane lipid metabolism; glycerophospholipid metabolism.</text>
</comment>
<dbReference type="NCBIfam" id="NF009521">
    <property type="entry name" value="PRK12882.1"/>
    <property type="match status" value="1"/>
</dbReference>
<dbReference type="GO" id="GO:0000287">
    <property type="term" value="F:magnesium ion binding"/>
    <property type="evidence" value="ECO:0007669"/>
    <property type="project" value="UniProtKB-UniRule"/>
</dbReference>
<dbReference type="Gene3D" id="1.10.357.140">
    <property type="entry name" value="UbiA prenyltransferase"/>
    <property type="match status" value="1"/>
</dbReference>
<evidence type="ECO:0000256" key="11">
    <source>
        <dbReference type="ARBA" id="ARBA00023264"/>
    </source>
</evidence>
<dbReference type="PANTHER" id="PTHR42723:SF1">
    <property type="entry name" value="CHLOROPHYLL SYNTHASE, CHLOROPLASTIC"/>
    <property type="match status" value="1"/>
</dbReference>
<dbReference type="HAMAP" id="MF_01286">
    <property type="entry name" value="DGGGP_synth"/>
    <property type="match status" value="1"/>
</dbReference>
<evidence type="ECO:0000313" key="14">
    <source>
        <dbReference type="Proteomes" id="UP001595846"/>
    </source>
</evidence>
<dbReference type="RefSeq" id="WP_256532023.1">
    <property type="nucleotide sequence ID" value="NZ_CP101824.1"/>
</dbReference>
<dbReference type="EMBL" id="JBHSAQ010000001">
    <property type="protein sequence ID" value="MFC3957046.1"/>
    <property type="molecule type" value="Genomic_DNA"/>
</dbReference>
<protein>
    <recommendedName>
        <fullName evidence="12">Digeranylgeranylglyceryl phosphate synthase</fullName>
        <shortName evidence="12">DGGGP synthase</shortName>
        <shortName evidence="12">DGGGPS</shortName>
        <ecNumber evidence="12">2.5.1.42</ecNumber>
    </recommendedName>
    <alternativeName>
        <fullName evidence="12">(S)-2,3-di-O-geranylgeranylglyceryl phosphate synthase</fullName>
    </alternativeName>
    <alternativeName>
        <fullName evidence="12">Geranylgeranylglycerol-phosphate geranylgeranyltransferase</fullName>
    </alternativeName>
</protein>
<keyword evidence="3 12" id="KW-0444">Lipid biosynthesis</keyword>
<sequence>MTAVETVRGLWELLRPVNAISAAVLTAIGAFVASGIVDAPVAVAAAAGATFFGTGAGNAINDYFDREIDAHNKPDRPIPRNAVSPRLALWYALACFGLAVVFALTLPWLAIAIALFNLLALVSYTQVFKGLPGAGNVVVAYLGGSTFLFGGAAVHTVGPAVVVLFALAALSTISREIIKDVEDVEGDRAEGLNTLPIAIGERPALWIATGVLTLAIVASPAPYLTGDFGPPYLVVLGPAVVYLGYAGWTSFRDPSRGQRHMKYAMFLAALSFVVGRLGVTASAFG</sequence>
<dbReference type="GeneID" id="73904791"/>
<comment type="catalytic activity">
    <reaction evidence="12">
        <text>sn-3-O-(geranylgeranyl)glycerol 1-phosphate + (2E,6E,10E)-geranylgeranyl diphosphate = 2,3-bis-O-(geranylgeranyl)-sn-glycerol 1-phosphate + diphosphate</text>
        <dbReference type="Rhea" id="RHEA:18109"/>
        <dbReference type="ChEBI" id="CHEBI:33019"/>
        <dbReference type="ChEBI" id="CHEBI:57677"/>
        <dbReference type="ChEBI" id="CHEBI:58756"/>
        <dbReference type="ChEBI" id="CHEBI:58837"/>
        <dbReference type="EC" id="2.5.1.42"/>
    </reaction>
</comment>
<dbReference type="EC" id="2.5.1.42" evidence="12"/>
<dbReference type="GO" id="GO:0047295">
    <property type="term" value="F:geranylgeranylglycerol-phosphate geranylgeranyltransferase activity"/>
    <property type="evidence" value="ECO:0007669"/>
    <property type="project" value="UniProtKB-UniRule"/>
</dbReference>